<reference evidence="2 3" key="1">
    <citation type="submission" date="2019-06" db="EMBL/GenBank/DDBJ databases">
        <title>Sequencing the genomes of 1000 actinobacteria strains.</title>
        <authorList>
            <person name="Klenk H.-P."/>
        </authorList>
    </citation>
    <scope>NUCLEOTIDE SEQUENCE [LARGE SCALE GENOMIC DNA]</scope>
    <source>
        <strain evidence="2 3">DSM 12362</strain>
    </source>
</reference>
<proteinExistence type="predicted"/>
<evidence type="ECO:0000313" key="2">
    <source>
        <dbReference type="EMBL" id="TQM96103.1"/>
    </source>
</evidence>
<organism evidence="2 3">
    <name type="scientific">Ornithinimicrobium humiphilum</name>
    <dbReference type="NCBI Taxonomy" id="125288"/>
    <lineage>
        <taxon>Bacteria</taxon>
        <taxon>Bacillati</taxon>
        <taxon>Actinomycetota</taxon>
        <taxon>Actinomycetes</taxon>
        <taxon>Micrococcales</taxon>
        <taxon>Ornithinimicrobiaceae</taxon>
        <taxon>Ornithinimicrobium</taxon>
    </lineage>
</organism>
<protein>
    <recommendedName>
        <fullName evidence="1">Metallo-beta-lactamase domain-containing protein</fullName>
    </recommendedName>
</protein>
<evidence type="ECO:0000259" key="1">
    <source>
        <dbReference type="SMART" id="SM00849"/>
    </source>
</evidence>
<dbReference type="Gene3D" id="3.60.15.10">
    <property type="entry name" value="Ribonuclease Z/Hydroxyacylglutathione hydrolase-like"/>
    <property type="match status" value="1"/>
</dbReference>
<dbReference type="SMART" id="SM00849">
    <property type="entry name" value="Lactamase_B"/>
    <property type="match status" value="1"/>
</dbReference>
<comment type="caution">
    <text evidence="2">The sequence shown here is derived from an EMBL/GenBank/DDBJ whole genome shotgun (WGS) entry which is preliminary data.</text>
</comment>
<dbReference type="SUPFAM" id="SSF56281">
    <property type="entry name" value="Metallo-hydrolase/oxidoreductase"/>
    <property type="match status" value="1"/>
</dbReference>
<dbReference type="Proteomes" id="UP000315133">
    <property type="component" value="Unassembled WGS sequence"/>
</dbReference>
<accession>A0A543KLY8</accession>
<evidence type="ECO:0000313" key="3">
    <source>
        <dbReference type="Proteomes" id="UP000315133"/>
    </source>
</evidence>
<dbReference type="PANTHER" id="PTHR36839:SF1">
    <property type="entry name" value="METALLO-BETA-LACTAMASE FAMILY PROTEIN (AFU_ORTHOLOGUE AFUA_5G12770)"/>
    <property type="match status" value="1"/>
</dbReference>
<dbReference type="EMBL" id="VFPU01000001">
    <property type="protein sequence ID" value="TQM96103.1"/>
    <property type="molecule type" value="Genomic_DNA"/>
</dbReference>
<sequence>MTIQGEEDGWRICATCGVENDTDEQTCAICDDDRQYLPPGGQRWTSLAGRAAEGCHVEITELEPDLYALHASPKADIGQTALLVRTPGGNLLWEVPGHLDDAGVEAVAELGGVAAIMASHPHMYGLQLEWARAFGAVVHVAEADRRWVRREGPEISAWTEPFEVLPGIRAVQTGGHFPGSTVALWEAGAEGRGVLLSGDTCKAVPDTGWVSFMRSFPNLIPLSPAVVERVSGAITALSFDRLYDNFGLQVPSGAREAVVRSTERYVAWVRGDFDSLT</sequence>
<gene>
    <name evidence="2" type="ORF">FB476_0963</name>
</gene>
<dbReference type="PANTHER" id="PTHR36839">
    <property type="entry name" value="METALLO-BETA-LACTAMASE FAMILY PROTEIN (AFU_ORTHOLOGUE AFUA_5G12770)"/>
    <property type="match status" value="1"/>
</dbReference>
<keyword evidence="3" id="KW-1185">Reference proteome</keyword>
<dbReference type="InterPro" id="IPR036866">
    <property type="entry name" value="RibonucZ/Hydroxyglut_hydro"/>
</dbReference>
<dbReference type="RefSeq" id="WP_141817766.1">
    <property type="nucleotide sequence ID" value="NZ_VFPU01000001.1"/>
</dbReference>
<dbReference type="AlphaFoldDB" id="A0A543KLY8"/>
<name>A0A543KLY8_9MICO</name>
<dbReference type="InterPro" id="IPR001279">
    <property type="entry name" value="Metallo-B-lactamas"/>
</dbReference>
<feature type="domain" description="Metallo-beta-lactamase" evidence="1">
    <location>
        <begin position="78"/>
        <end position="234"/>
    </location>
</feature>
<dbReference type="OrthoDB" id="2373347at2"/>